<evidence type="ECO:0000313" key="1">
    <source>
        <dbReference type="EMBL" id="GFH33230.1"/>
    </source>
</evidence>
<name>A0A6A0AJV6_HAELA</name>
<proteinExistence type="predicted"/>
<protein>
    <submittedName>
        <fullName evidence="1">Uncharacterized protein</fullName>
    </submittedName>
</protein>
<keyword evidence="2" id="KW-1185">Reference proteome</keyword>
<organism evidence="1 2">
    <name type="scientific">Haematococcus lacustris</name>
    <name type="common">Green alga</name>
    <name type="synonym">Haematococcus pluvialis</name>
    <dbReference type="NCBI Taxonomy" id="44745"/>
    <lineage>
        <taxon>Eukaryota</taxon>
        <taxon>Viridiplantae</taxon>
        <taxon>Chlorophyta</taxon>
        <taxon>core chlorophytes</taxon>
        <taxon>Chlorophyceae</taxon>
        <taxon>CS clade</taxon>
        <taxon>Chlamydomonadales</taxon>
        <taxon>Haematococcaceae</taxon>
        <taxon>Haematococcus</taxon>
    </lineage>
</organism>
<dbReference type="Proteomes" id="UP000485058">
    <property type="component" value="Unassembled WGS sequence"/>
</dbReference>
<gene>
    <name evidence="1" type="ORF">HaLaN_32568</name>
</gene>
<evidence type="ECO:0000313" key="2">
    <source>
        <dbReference type="Proteomes" id="UP000485058"/>
    </source>
</evidence>
<sequence>MTAALWAGRGREARAVPSMPALPAM</sequence>
<reference evidence="1 2" key="1">
    <citation type="submission" date="2020-02" db="EMBL/GenBank/DDBJ databases">
        <title>Draft genome sequence of Haematococcus lacustris strain NIES-144.</title>
        <authorList>
            <person name="Morimoto D."/>
            <person name="Nakagawa S."/>
            <person name="Yoshida T."/>
            <person name="Sawayama S."/>
        </authorList>
    </citation>
    <scope>NUCLEOTIDE SEQUENCE [LARGE SCALE GENOMIC DNA]</scope>
    <source>
        <strain evidence="1 2">NIES-144</strain>
    </source>
</reference>
<comment type="caution">
    <text evidence="1">The sequence shown here is derived from an EMBL/GenBank/DDBJ whole genome shotgun (WGS) entry which is preliminary data.</text>
</comment>
<feature type="non-terminal residue" evidence="1">
    <location>
        <position position="1"/>
    </location>
</feature>
<dbReference type="EMBL" id="BLLF01008036">
    <property type="protein sequence ID" value="GFH33230.1"/>
    <property type="molecule type" value="Genomic_DNA"/>
</dbReference>
<accession>A0A6A0AJV6</accession>
<dbReference type="AlphaFoldDB" id="A0A6A0AJV6"/>